<feature type="binding site" evidence="5">
    <location>
        <position position="134"/>
    </location>
    <ligand>
        <name>substrate</name>
    </ligand>
</feature>
<dbReference type="GO" id="GO:0035516">
    <property type="term" value="F:broad specificity oxidative DNA demethylase activity"/>
    <property type="evidence" value="ECO:0007669"/>
    <property type="project" value="TreeGrafter"/>
</dbReference>
<dbReference type="RefSeq" id="WP_043558636.1">
    <property type="nucleotide sequence ID" value="NZ_CBLY010000003.1"/>
</dbReference>
<feature type="binding site" evidence="5">
    <location>
        <position position="68"/>
    </location>
    <ligand>
        <name>substrate</name>
    </ligand>
</feature>
<evidence type="ECO:0000313" key="9">
    <source>
        <dbReference type="Proteomes" id="UP000027590"/>
    </source>
</evidence>
<dbReference type="AlphaFoldDB" id="A0A7U7J0J9"/>
<accession>A0A7U7J0J9</accession>
<evidence type="ECO:0000256" key="3">
    <source>
        <dbReference type="ARBA" id="ARBA00023002"/>
    </source>
</evidence>
<gene>
    <name evidence="8" type="ORF">SACS_0413</name>
</gene>
<evidence type="ECO:0000313" key="8">
    <source>
        <dbReference type="EMBL" id="CDG33151.1"/>
    </source>
</evidence>
<dbReference type="Pfam" id="PF13532">
    <property type="entry name" value="2OG-FeII_Oxy_2"/>
    <property type="match status" value="1"/>
</dbReference>
<dbReference type="PANTHER" id="PTHR16557:SF2">
    <property type="entry name" value="NUCLEIC ACID DIOXYGENASE ALKBH1"/>
    <property type="match status" value="1"/>
</dbReference>
<keyword evidence="3" id="KW-0560">Oxidoreductase</keyword>
<feature type="binding site" evidence="5">
    <location>
        <begin position="203"/>
        <end position="209"/>
    </location>
    <ligand>
        <name>2-oxoglutarate</name>
        <dbReference type="ChEBI" id="CHEBI:16810"/>
    </ligand>
</feature>
<organism evidence="8 9">
    <name type="scientific">Parasaccharibacter apium</name>
    <dbReference type="NCBI Taxonomy" id="1510841"/>
    <lineage>
        <taxon>Bacteria</taxon>
        <taxon>Pseudomonadati</taxon>
        <taxon>Pseudomonadota</taxon>
        <taxon>Alphaproteobacteria</taxon>
        <taxon>Acetobacterales</taxon>
        <taxon>Acetobacteraceae</taxon>
        <taxon>Parasaccharibacter</taxon>
    </lineage>
</organism>
<feature type="binding site" evidence="6">
    <location>
        <position position="130"/>
    </location>
    <ligand>
        <name>Fe cation</name>
        <dbReference type="ChEBI" id="CHEBI:24875"/>
        <note>catalytic</note>
    </ligand>
</feature>
<evidence type="ECO:0000259" key="7">
    <source>
        <dbReference type="PROSITE" id="PS51471"/>
    </source>
</evidence>
<dbReference type="InterPro" id="IPR027450">
    <property type="entry name" value="AlkB-like"/>
</dbReference>
<dbReference type="GO" id="GO:0005737">
    <property type="term" value="C:cytoplasm"/>
    <property type="evidence" value="ECO:0007669"/>
    <property type="project" value="TreeGrafter"/>
</dbReference>
<feature type="binding site" evidence="6">
    <location>
        <position position="132"/>
    </location>
    <ligand>
        <name>Fe cation</name>
        <dbReference type="ChEBI" id="CHEBI:24875"/>
        <note>catalytic</note>
    </ligand>
</feature>
<dbReference type="PROSITE" id="PS51471">
    <property type="entry name" value="FE2OG_OXY"/>
    <property type="match status" value="1"/>
</dbReference>
<proteinExistence type="predicted"/>
<keyword evidence="4 6" id="KW-0408">Iron</keyword>
<dbReference type="Gene3D" id="2.60.120.590">
    <property type="entry name" value="Alpha-ketoglutarate-dependent dioxygenase AlkB-like"/>
    <property type="match status" value="1"/>
</dbReference>
<comment type="caution">
    <text evidence="8">The sequence shown here is derived from an EMBL/GenBank/DDBJ whole genome shotgun (WGS) entry which is preliminary data.</text>
</comment>
<dbReference type="GO" id="GO:0008198">
    <property type="term" value="F:ferrous iron binding"/>
    <property type="evidence" value="ECO:0007669"/>
    <property type="project" value="TreeGrafter"/>
</dbReference>
<dbReference type="InterPro" id="IPR004574">
    <property type="entry name" value="Alkb"/>
</dbReference>
<dbReference type="EMBL" id="CBLY010000003">
    <property type="protein sequence ID" value="CDG33151.1"/>
    <property type="molecule type" value="Genomic_DNA"/>
</dbReference>
<reference evidence="8 9" key="1">
    <citation type="journal article" date="2014" name="Genome Biol. Evol.">
        <title>Acetic acid bacteria genomes reveal functional traits for adaptation to life in insect guts.</title>
        <authorList>
            <person name="Chouaia B."/>
            <person name="Gaiarsa S."/>
            <person name="Crotti E."/>
            <person name="Comandatore F."/>
            <person name="Degli Esposti M."/>
            <person name="Ricci I."/>
            <person name="Alma A."/>
            <person name="Favia G."/>
            <person name="Bandi C."/>
            <person name="Daffonchio D."/>
        </authorList>
    </citation>
    <scope>NUCLEOTIDE SEQUENCE [LARGE SCALE GENOMIC DNA]</scope>
    <source>
        <strain evidence="9">AM169</strain>
    </source>
</reference>
<evidence type="ECO:0000256" key="2">
    <source>
        <dbReference type="ARBA" id="ARBA00022964"/>
    </source>
</evidence>
<dbReference type="GO" id="GO:0035513">
    <property type="term" value="P:oxidative RNA demethylation"/>
    <property type="evidence" value="ECO:0007669"/>
    <property type="project" value="TreeGrafter"/>
</dbReference>
<keyword evidence="1 6" id="KW-0479">Metal-binding</keyword>
<reference evidence="8 9" key="2">
    <citation type="journal article" date="2014" name="PLoS ONE">
        <title>Evolution of mitochondria reconstructed from the energy metabolism of living bacteria.</title>
        <authorList>
            <person name="Degli Esposti M."/>
            <person name="Chouaia B."/>
            <person name="Comandatore F."/>
            <person name="Crotti E."/>
            <person name="Sassera D."/>
            <person name="Lievens P.M."/>
            <person name="Daffonchio D."/>
            <person name="Bandi C."/>
        </authorList>
    </citation>
    <scope>NUCLEOTIDE SEQUENCE [LARGE SCALE GENOMIC DNA]</scope>
    <source>
        <strain evidence="9">AM169</strain>
    </source>
</reference>
<dbReference type="NCBIfam" id="NF011930">
    <property type="entry name" value="PRK15401.1"/>
    <property type="match status" value="1"/>
</dbReference>
<feature type="domain" description="Fe2OG dioxygenase" evidence="7">
    <location>
        <begin position="111"/>
        <end position="212"/>
    </location>
</feature>
<dbReference type="PANTHER" id="PTHR16557">
    <property type="entry name" value="ALKYLATED DNA REPAIR PROTEIN ALKB-RELATED"/>
    <property type="match status" value="1"/>
</dbReference>
<dbReference type="GO" id="GO:0035515">
    <property type="term" value="F:oxidative RNA demethylase activity"/>
    <property type="evidence" value="ECO:0007669"/>
    <property type="project" value="TreeGrafter"/>
</dbReference>
<evidence type="ECO:0000256" key="6">
    <source>
        <dbReference type="PIRSR" id="PIRSR604574-2"/>
    </source>
</evidence>
<dbReference type="Proteomes" id="UP000027590">
    <property type="component" value="Unassembled WGS sequence"/>
</dbReference>
<feature type="binding site" evidence="5">
    <location>
        <position position="160"/>
    </location>
    <ligand>
        <name>substrate</name>
    </ligand>
</feature>
<feature type="binding site" evidence="6">
    <location>
        <position position="186"/>
    </location>
    <ligand>
        <name>Fe cation</name>
        <dbReference type="ChEBI" id="CHEBI:24875"/>
        <note>catalytic</note>
    </ligand>
</feature>
<protein>
    <submittedName>
        <fullName evidence="8">Alkylated DNA repair protein AlkB</fullName>
    </submittedName>
</protein>
<evidence type="ECO:0000256" key="5">
    <source>
        <dbReference type="PIRSR" id="PIRSR604574-1"/>
    </source>
</evidence>
<feature type="binding site" evidence="5">
    <location>
        <begin position="75"/>
        <end position="77"/>
    </location>
    <ligand>
        <name>substrate</name>
    </ligand>
</feature>
<dbReference type="InterPro" id="IPR037151">
    <property type="entry name" value="AlkB-like_sf"/>
</dbReference>
<evidence type="ECO:0000256" key="4">
    <source>
        <dbReference type="ARBA" id="ARBA00023004"/>
    </source>
</evidence>
<keyword evidence="2" id="KW-0223">Dioxygenase</keyword>
<dbReference type="InterPro" id="IPR005123">
    <property type="entry name" value="Oxoglu/Fe-dep_dioxygenase_dom"/>
</dbReference>
<dbReference type="SUPFAM" id="SSF51197">
    <property type="entry name" value="Clavaminate synthase-like"/>
    <property type="match status" value="1"/>
</dbReference>
<name>A0A7U7J0J9_9PROT</name>
<feature type="binding site" evidence="5">
    <location>
        <begin position="119"/>
        <end position="121"/>
    </location>
    <ligand>
        <name>2-oxoglutarate</name>
        <dbReference type="ChEBI" id="CHEBI:16810"/>
    </ligand>
</feature>
<sequence>MDDLFPETREQLVLSPGAVLLGGFARAEAQALLQAAESISQKAPFRHYRTAGGGVMAAGMTACGPYGWVSDGQGYRYMQTDPLTGQPWPAMPALFADMAGRAARAAGYEGFVPQCGLVNRYAVGAGMGLHQDRDERTMQAPVVSVSLGLSALFLWGGALRGSPCRKVPLHHGDVVVWGGPSRCHFHGVAPIRAAPAVAGLDCRYNLTFRVVDRPFSGTGLHHPD</sequence>
<evidence type="ECO:0000256" key="1">
    <source>
        <dbReference type="ARBA" id="ARBA00022723"/>
    </source>
</evidence>
<comment type="cofactor">
    <cofactor evidence="6">
        <name>Fe(2+)</name>
        <dbReference type="ChEBI" id="CHEBI:29033"/>
    </cofactor>
    <text evidence="6">Binds 1 Fe(2+) ion per subunit.</text>
</comment>